<comment type="pathway">
    <text evidence="11">Cofactor biosynthesis; biotin biosynthesis; 7,8-diaminononanoate from 8-amino-7-oxononanoate (SAM route): step 1/1.</text>
</comment>
<keyword evidence="5 11" id="KW-0032">Aminotransferase</keyword>
<organism evidence="12 13">
    <name type="scientific">Dialister invisus</name>
    <dbReference type="NCBI Taxonomy" id="218538"/>
    <lineage>
        <taxon>Bacteria</taxon>
        <taxon>Bacillati</taxon>
        <taxon>Bacillota</taxon>
        <taxon>Negativicutes</taxon>
        <taxon>Veillonellales</taxon>
        <taxon>Veillonellaceae</taxon>
        <taxon>Dialister</taxon>
    </lineage>
</organism>
<comment type="catalytic activity">
    <reaction evidence="11">
        <text>(8S)-8-amino-7-oxononanoate + S-adenosyl-L-methionine = S-adenosyl-4-methylsulfanyl-2-oxobutanoate + (7R,8S)-7,8-diammoniononanoate</text>
        <dbReference type="Rhea" id="RHEA:16861"/>
        <dbReference type="ChEBI" id="CHEBI:16490"/>
        <dbReference type="ChEBI" id="CHEBI:59789"/>
        <dbReference type="ChEBI" id="CHEBI:149468"/>
        <dbReference type="ChEBI" id="CHEBI:149469"/>
        <dbReference type="EC" id="2.6.1.62"/>
    </reaction>
</comment>
<accession>A0A930B856</accession>
<comment type="function">
    <text evidence="11">Catalyzes the transfer of the alpha-amino group from S-adenosyl-L-methionine (SAM) to 7-keto-8-aminopelargonic acid (KAPA) to form 7,8-diaminopelargonic acid (DAPA). It is the only aminotransferase known to utilize SAM as an amino donor.</text>
</comment>
<evidence type="ECO:0000313" key="12">
    <source>
        <dbReference type="EMBL" id="MBF1129231.1"/>
    </source>
</evidence>
<dbReference type="PIRSF" id="PIRSF000521">
    <property type="entry name" value="Transaminase_4ab_Lys_Orn"/>
    <property type="match status" value="1"/>
</dbReference>
<keyword evidence="9 11" id="KW-0663">Pyridoxal phosphate</keyword>
<evidence type="ECO:0000256" key="9">
    <source>
        <dbReference type="ARBA" id="ARBA00022898"/>
    </source>
</evidence>
<evidence type="ECO:0000256" key="6">
    <source>
        <dbReference type="ARBA" id="ARBA00022679"/>
    </source>
</evidence>
<evidence type="ECO:0000256" key="10">
    <source>
        <dbReference type="ARBA" id="ARBA00060970"/>
    </source>
</evidence>
<gene>
    <name evidence="11 12" type="primary">bioA</name>
    <name evidence="12" type="ORF">HXL70_04200</name>
</gene>
<keyword evidence="6 11" id="KW-0808">Transferase</keyword>
<dbReference type="InterPro" id="IPR005815">
    <property type="entry name" value="BioA"/>
</dbReference>
<feature type="binding site" evidence="11">
    <location>
        <position position="283"/>
    </location>
    <ligand>
        <name>substrate</name>
    </ligand>
</feature>
<evidence type="ECO:0000256" key="8">
    <source>
        <dbReference type="ARBA" id="ARBA00022756"/>
    </source>
</evidence>
<comment type="subunit">
    <text evidence="3 11">Homodimer.</text>
</comment>
<dbReference type="SUPFAM" id="SSF53383">
    <property type="entry name" value="PLP-dependent transferases"/>
    <property type="match status" value="1"/>
</dbReference>
<dbReference type="Proteomes" id="UP000757890">
    <property type="component" value="Unassembled WGS sequence"/>
</dbReference>
<evidence type="ECO:0000256" key="3">
    <source>
        <dbReference type="ARBA" id="ARBA00011738"/>
    </source>
</evidence>
<feature type="binding site" evidence="11">
    <location>
        <position position="55"/>
    </location>
    <ligand>
        <name>substrate</name>
    </ligand>
</feature>
<comment type="cofactor">
    <cofactor evidence="1 11">
        <name>pyridoxal 5'-phosphate</name>
        <dbReference type="ChEBI" id="CHEBI:597326"/>
    </cofactor>
</comment>
<proteinExistence type="inferred from homology"/>
<comment type="subcellular location">
    <subcellularLocation>
        <location evidence="2 11">Cytoplasm</location>
    </subcellularLocation>
</comment>
<name>A0A930B856_9FIRM</name>
<keyword evidence="8 11" id="KW-0093">Biotin biosynthesis</keyword>
<dbReference type="InterPro" id="IPR049704">
    <property type="entry name" value="Aminotrans_3_PPA_site"/>
</dbReference>
<feature type="modified residue" description="N6-(pyridoxal phosphate)lysine" evidence="11">
    <location>
        <position position="283"/>
    </location>
</feature>
<keyword evidence="4 11" id="KW-0963">Cytoplasm</keyword>
<evidence type="ECO:0000256" key="5">
    <source>
        <dbReference type="ARBA" id="ARBA00022576"/>
    </source>
</evidence>
<dbReference type="PANTHER" id="PTHR42684">
    <property type="entry name" value="ADENOSYLMETHIONINE-8-AMINO-7-OXONONANOATE AMINOTRANSFERASE"/>
    <property type="match status" value="1"/>
</dbReference>
<dbReference type="PANTHER" id="PTHR42684:SF17">
    <property type="entry name" value="ADENOSYLMETHIONINE-8-AMINO-7-OXONONANOATE AMINOTRANSFERASE"/>
    <property type="match status" value="1"/>
</dbReference>
<dbReference type="InterPro" id="IPR005814">
    <property type="entry name" value="Aminotrans_3"/>
</dbReference>
<feature type="binding site" evidence="11">
    <location>
        <position position="148"/>
    </location>
    <ligand>
        <name>substrate</name>
    </ligand>
</feature>
<dbReference type="HAMAP" id="MF_00834">
    <property type="entry name" value="BioA"/>
    <property type="match status" value="1"/>
</dbReference>
<evidence type="ECO:0000256" key="7">
    <source>
        <dbReference type="ARBA" id="ARBA00022691"/>
    </source>
</evidence>
<dbReference type="AlphaFoldDB" id="A0A930B856"/>
<dbReference type="EC" id="2.6.1.62" evidence="11"/>
<dbReference type="NCBIfam" id="TIGR00508">
    <property type="entry name" value="bioA"/>
    <property type="match status" value="1"/>
</dbReference>
<keyword evidence="7 11" id="KW-0949">S-adenosyl-L-methionine</keyword>
<protein>
    <recommendedName>
        <fullName evidence="11">Adenosylmethionine-8-amino-7-oxononanoate aminotransferase</fullName>
        <ecNumber evidence="11">2.6.1.62</ecNumber>
    </recommendedName>
    <alternativeName>
        <fullName evidence="11">7,8-diamino-pelargonic acid aminotransferase</fullName>
        <shortName evidence="11">DAPA AT</shortName>
        <shortName evidence="11">DAPA aminotransferase</shortName>
    </alternativeName>
    <alternativeName>
        <fullName evidence="11">7,8-diaminononanoate synthase</fullName>
        <shortName evidence="11">DANS</shortName>
    </alternativeName>
    <alternativeName>
        <fullName evidence="11">Diaminopelargonic acid synthase</fullName>
    </alternativeName>
</protein>
<dbReference type="GO" id="GO:0009102">
    <property type="term" value="P:biotin biosynthetic process"/>
    <property type="evidence" value="ECO:0007669"/>
    <property type="project" value="UniProtKB-UniRule"/>
</dbReference>
<evidence type="ECO:0000256" key="4">
    <source>
        <dbReference type="ARBA" id="ARBA00022490"/>
    </source>
</evidence>
<dbReference type="PROSITE" id="PS00600">
    <property type="entry name" value="AA_TRANSFER_CLASS_3"/>
    <property type="match status" value="1"/>
</dbReference>
<dbReference type="GO" id="GO:0005737">
    <property type="term" value="C:cytoplasm"/>
    <property type="evidence" value="ECO:0007669"/>
    <property type="project" value="UniProtKB-SubCell"/>
</dbReference>
<dbReference type="FunFam" id="3.40.640.10:FF:000078">
    <property type="entry name" value="Adenosylmethionine-8-amino-7-oxononanoate aminotransferase"/>
    <property type="match status" value="1"/>
</dbReference>
<sequence>MEQNYWEAEDKKYIWHPAMQMKDNEVFPPVVIDHAKGSYLYGTDGKEYLDIISSWWCNLLGHCNEEINEALKKQVDELEHVIFTNFSHKPAVKLAQELEKVLPEGLSRFTFHDNGSSCVEAALKMAFQYHYQTGHPERTRFMCLPESYHGETIGALSVGSMDFYAKIFHPMLMDNIHFDGLDCYRCPYGKTRNHCGVECFESAEKAFKQHGKETAAVIVEPILQGAAGMRIYPAEYLRKLRKLCDAYGVLMIDDEIAAGFGRTGKLFAIEHAGISPDILCTSKGLTAGYMPMSLAITTDKVYDAFYDDYGTHKAFVHSHTYAGNPMGCAIALTVLKIMKRDHILEKVNENGIYLHDKLMKALGNHRHVGEIRHIGLINAIELVENKETKKAFDPKKRIGWHIFRRAMDMGLVLRPMGDIIYFNPPLNIEKPDLDKAVELCRKAVVTVLGE</sequence>
<evidence type="ECO:0000256" key="2">
    <source>
        <dbReference type="ARBA" id="ARBA00004496"/>
    </source>
</evidence>
<dbReference type="InterPro" id="IPR015421">
    <property type="entry name" value="PyrdxlP-dep_Trfase_major"/>
</dbReference>
<reference evidence="12" key="1">
    <citation type="submission" date="2020-04" db="EMBL/GenBank/DDBJ databases">
        <title>Deep metagenomics examines the oral microbiome during advanced dental caries in children, revealing novel taxa and co-occurrences with host molecules.</title>
        <authorList>
            <person name="Baker J.L."/>
            <person name="Morton J.T."/>
            <person name="Dinis M."/>
            <person name="Alvarez R."/>
            <person name="Tran N.C."/>
            <person name="Knight R."/>
            <person name="Edlund A."/>
        </authorList>
    </citation>
    <scope>NUCLEOTIDE SEQUENCE</scope>
    <source>
        <strain evidence="12">JCVI_32_bin.14</strain>
    </source>
</reference>
<dbReference type="GO" id="GO:0030170">
    <property type="term" value="F:pyridoxal phosphate binding"/>
    <property type="evidence" value="ECO:0007669"/>
    <property type="project" value="UniProtKB-UniRule"/>
</dbReference>
<dbReference type="InterPro" id="IPR015424">
    <property type="entry name" value="PyrdxlP-dep_Trfase"/>
</dbReference>
<feature type="binding site" evidence="11">
    <location>
        <position position="414"/>
    </location>
    <ligand>
        <name>substrate</name>
    </ligand>
</feature>
<feature type="binding site" evidence="11">
    <location>
        <begin position="319"/>
        <end position="320"/>
    </location>
    <ligand>
        <name>pyridoxal 5'-phosphate</name>
        <dbReference type="ChEBI" id="CHEBI:597326"/>
    </ligand>
</feature>
<evidence type="ECO:0000256" key="1">
    <source>
        <dbReference type="ARBA" id="ARBA00001933"/>
    </source>
</evidence>
<dbReference type="EMBL" id="JABZMK010000015">
    <property type="protein sequence ID" value="MBF1129231.1"/>
    <property type="molecule type" value="Genomic_DNA"/>
</dbReference>
<evidence type="ECO:0000256" key="11">
    <source>
        <dbReference type="HAMAP-Rule" id="MF_00834"/>
    </source>
</evidence>
<dbReference type="Gene3D" id="3.90.1150.10">
    <property type="entry name" value="Aspartate Aminotransferase, domain 1"/>
    <property type="match status" value="1"/>
</dbReference>
<comment type="similarity">
    <text evidence="10 11">Belongs to the class-III pyridoxal-phosphate-dependent aminotransferase family. BioA subfamily.</text>
</comment>
<dbReference type="GO" id="GO:0004015">
    <property type="term" value="F:adenosylmethionine-8-amino-7-oxononanoate transaminase activity"/>
    <property type="evidence" value="ECO:0007669"/>
    <property type="project" value="UniProtKB-UniRule"/>
</dbReference>
<feature type="binding site" evidence="11">
    <location>
        <begin position="115"/>
        <end position="116"/>
    </location>
    <ligand>
        <name>pyridoxal 5'-phosphate</name>
        <dbReference type="ChEBI" id="CHEBI:597326"/>
    </ligand>
</feature>
<dbReference type="CDD" id="cd00610">
    <property type="entry name" value="OAT_like"/>
    <property type="match status" value="1"/>
</dbReference>
<feature type="binding site" evidence="11">
    <location>
        <position position="254"/>
    </location>
    <ligand>
        <name>pyridoxal 5'-phosphate</name>
        <dbReference type="ChEBI" id="CHEBI:597326"/>
    </ligand>
</feature>
<comment type="caution">
    <text evidence="12">The sequence shown here is derived from an EMBL/GenBank/DDBJ whole genome shotgun (WGS) entry which is preliminary data.</text>
</comment>
<feature type="site" description="Participates in the substrate recognition with KAPA and in a stacking interaction with the adenine ring of SAM" evidence="11">
    <location>
        <position position="18"/>
    </location>
</feature>
<dbReference type="InterPro" id="IPR015422">
    <property type="entry name" value="PyrdxlP-dep_Trfase_small"/>
</dbReference>
<evidence type="ECO:0000313" key="13">
    <source>
        <dbReference type="Proteomes" id="UP000757890"/>
    </source>
</evidence>
<feature type="binding site" evidence="11">
    <location>
        <position position="318"/>
    </location>
    <ligand>
        <name>substrate</name>
    </ligand>
</feature>
<dbReference type="Gene3D" id="3.40.640.10">
    <property type="entry name" value="Type I PLP-dependent aspartate aminotransferase-like (Major domain)"/>
    <property type="match status" value="1"/>
</dbReference>
<dbReference type="Pfam" id="PF00202">
    <property type="entry name" value="Aminotran_3"/>
    <property type="match status" value="1"/>
</dbReference>